<keyword evidence="1" id="KW-0472">Membrane</keyword>
<dbReference type="EMBL" id="RZGK01000007">
    <property type="protein sequence ID" value="KAF9697647.1"/>
    <property type="molecule type" value="Genomic_DNA"/>
</dbReference>
<accession>A0A8H7J7J0</accession>
<dbReference type="Pfam" id="PF24854">
    <property type="entry name" value="DUF7728"/>
    <property type="match status" value="1"/>
</dbReference>
<feature type="transmembrane region" description="Helical" evidence="1">
    <location>
        <begin position="298"/>
        <end position="317"/>
    </location>
</feature>
<name>A0A8H7J7J0_9PLEO</name>
<feature type="signal peptide" evidence="2">
    <location>
        <begin position="1"/>
        <end position="20"/>
    </location>
</feature>
<evidence type="ECO:0000256" key="1">
    <source>
        <dbReference type="SAM" id="Phobius"/>
    </source>
</evidence>
<organism evidence="4 5">
    <name type="scientific">Ascochyta lentis</name>
    <dbReference type="NCBI Taxonomy" id="205686"/>
    <lineage>
        <taxon>Eukaryota</taxon>
        <taxon>Fungi</taxon>
        <taxon>Dikarya</taxon>
        <taxon>Ascomycota</taxon>
        <taxon>Pezizomycotina</taxon>
        <taxon>Dothideomycetes</taxon>
        <taxon>Pleosporomycetidae</taxon>
        <taxon>Pleosporales</taxon>
        <taxon>Pleosporineae</taxon>
        <taxon>Didymellaceae</taxon>
        <taxon>Ascochyta</taxon>
    </lineage>
</organism>
<dbReference type="Proteomes" id="UP000651452">
    <property type="component" value="Unassembled WGS sequence"/>
</dbReference>
<evidence type="ECO:0000313" key="4">
    <source>
        <dbReference type="EMBL" id="KAF9697647.1"/>
    </source>
</evidence>
<dbReference type="AlphaFoldDB" id="A0A8H7J7J0"/>
<dbReference type="InterPro" id="IPR056145">
    <property type="entry name" value="DUF7728"/>
</dbReference>
<sequence length="356" mass="40852">MYLRSFLGLVAAASAVVVAAQQDAPPRIDLDWALTPDKTADWYKDHGKPAPDFASEVTVVEEKKSYIVKLDCPDCPFLVKKNVIKSSWQKQENSLLLKIDVKDALSQPSRIPTLHLNGFPVLPLGAMPLHIDATQVTANLTQEIMDNIVRERLLDPDFGWQTKYHKFPLQYEHALLRTETPGQWWMQFDVTGLQYGEDVEPVHFDGEGRKIVQVLIKHVKSTDVSSEELSIEDIQVVEISQRVQPIRMKCGKLAMVKTSFDPNEWDEYGKLGSWPRVWNMVFGKIGQYWKDHFQHNALLMPLELLLAFVIFFARVWYVKRQQEKTMDAEYALLESAHDDLPPAYSGIPIIKIEEYD</sequence>
<evidence type="ECO:0000313" key="5">
    <source>
        <dbReference type="Proteomes" id="UP000651452"/>
    </source>
</evidence>
<keyword evidence="5" id="KW-1185">Reference proteome</keyword>
<feature type="chain" id="PRO_5034618193" description="DUF7728 domain-containing protein" evidence="2">
    <location>
        <begin position="21"/>
        <end position="356"/>
    </location>
</feature>
<keyword evidence="1" id="KW-1133">Transmembrane helix</keyword>
<comment type="caution">
    <text evidence="4">The sequence shown here is derived from an EMBL/GenBank/DDBJ whole genome shotgun (WGS) entry which is preliminary data.</text>
</comment>
<gene>
    <name evidence="4" type="ORF">EKO04_003991</name>
</gene>
<evidence type="ECO:0000256" key="2">
    <source>
        <dbReference type="SAM" id="SignalP"/>
    </source>
</evidence>
<protein>
    <recommendedName>
        <fullName evidence="3">DUF7728 domain-containing protein</fullName>
    </recommendedName>
</protein>
<keyword evidence="1" id="KW-0812">Transmembrane</keyword>
<reference evidence="4" key="2">
    <citation type="submission" date="2020-09" db="EMBL/GenBank/DDBJ databases">
        <title>Reference genome assembly for Australian Ascochyta lentis isolate Al4.</title>
        <authorList>
            <person name="Lee R.C."/>
            <person name="Farfan-Caceres L.M."/>
            <person name="Debler J.W."/>
            <person name="Williams A.H."/>
            <person name="Henares B.M."/>
        </authorList>
    </citation>
    <scope>NUCLEOTIDE SEQUENCE</scope>
    <source>
        <strain evidence="4">Al4</strain>
    </source>
</reference>
<keyword evidence="2" id="KW-0732">Signal</keyword>
<feature type="domain" description="DUF7728" evidence="3">
    <location>
        <begin position="67"/>
        <end position="165"/>
    </location>
</feature>
<reference evidence="4" key="1">
    <citation type="submission" date="2018-12" db="EMBL/GenBank/DDBJ databases">
        <authorList>
            <person name="Syme R.A."/>
            <person name="Farfan-Caceres L."/>
            <person name="Lichtenzveig J."/>
        </authorList>
    </citation>
    <scope>NUCLEOTIDE SEQUENCE</scope>
    <source>
        <strain evidence="4">Al4</strain>
    </source>
</reference>
<proteinExistence type="predicted"/>
<dbReference type="OrthoDB" id="5409353at2759"/>
<evidence type="ECO:0000259" key="3">
    <source>
        <dbReference type="Pfam" id="PF24854"/>
    </source>
</evidence>